<protein>
    <submittedName>
        <fullName evidence="2">Glycosyltransferase family 2 protein</fullName>
        <ecNumber evidence="2">2.4.-.-</ecNumber>
    </submittedName>
</protein>
<evidence type="ECO:0000313" key="2">
    <source>
        <dbReference type="EMBL" id="MEV5510543.1"/>
    </source>
</evidence>
<dbReference type="Pfam" id="PF00535">
    <property type="entry name" value="Glycos_transf_2"/>
    <property type="match status" value="1"/>
</dbReference>
<accession>A0ABV3K6I0</accession>
<evidence type="ECO:0000313" key="3">
    <source>
        <dbReference type="Proteomes" id="UP001552594"/>
    </source>
</evidence>
<name>A0ABV3K6I0_STRON</name>
<dbReference type="InterPro" id="IPR001173">
    <property type="entry name" value="Glyco_trans_2-like"/>
</dbReference>
<dbReference type="RefSeq" id="WP_109281379.1">
    <property type="nucleotide sequence ID" value="NZ_JBFAUK010000034.1"/>
</dbReference>
<sequence length="541" mass="58934">MNESETPVHPASPGTPLTGAVSIIVIGYNDAAHIADAVRSALAQGPVAGEVIAVDDASTDGTGAVLDQLAAAEPRLRVIHRTANSGGCGTPRNQGLRTAGSPYVMFLDSDDLLPAHAAETLLGAALRHNAPVAAGLCVRRELPRGRDTGWQPALYREAALLRSPEDRPALLHDTLCVNKLYARDFLAEHGITFPEGPFRYEDFVFTARLLAAAPPIATVPEQVYIWHVRRDAARPSLSLDRESVGNWRARVHAHTQAVRILQDAGRDQLARAARVKFLDHDLRLYTRELPLRGPAYRRAWWRTTRDLLAAYTPGELAASRAPAHWIARVVLAAEHPRDLDRLAQLATRPARLLPPYARSDGHPVWADDLPSVRLDGLTAKPVRRLPVTVDGSLRLTSWPPRAELTLTVHELYDRLSAAEPTSITVELRLRGTDTVRSCSAPLTPSGPGWTARLSFALETVAGEPLPLVWDFRVRLRCRGGSLWTAVRAIGGSPRRILPSLRSGLLLAQPYPTAGGSLALRVAPGPRGAWAVLRGRLRRRAP</sequence>
<dbReference type="Gene3D" id="3.90.550.10">
    <property type="entry name" value="Spore Coat Polysaccharide Biosynthesis Protein SpsA, Chain A"/>
    <property type="match status" value="1"/>
</dbReference>
<dbReference type="Proteomes" id="UP001552594">
    <property type="component" value="Unassembled WGS sequence"/>
</dbReference>
<keyword evidence="3" id="KW-1185">Reference proteome</keyword>
<proteinExistence type="predicted"/>
<comment type="caution">
    <text evidence="2">The sequence shown here is derived from an EMBL/GenBank/DDBJ whole genome shotgun (WGS) entry which is preliminary data.</text>
</comment>
<dbReference type="SUPFAM" id="SSF53448">
    <property type="entry name" value="Nucleotide-diphospho-sugar transferases"/>
    <property type="match status" value="1"/>
</dbReference>
<keyword evidence="2" id="KW-0328">Glycosyltransferase</keyword>
<dbReference type="EMBL" id="JBFAUK010000034">
    <property type="protein sequence ID" value="MEV5510543.1"/>
    <property type="molecule type" value="Genomic_DNA"/>
</dbReference>
<dbReference type="PANTHER" id="PTHR22916:SF3">
    <property type="entry name" value="UDP-GLCNAC:BETAGAL BETA-1,3-N-ACETYLGLUCOSAMINYLTRANSFERASE-LIKE PROTEIN 1"/>
    <property type="match status" value="1"/>
</dbReference>
<dbReference type="GO" id="GO:0016757">
    <property type="term" value="F:glycosyltransferase activity"/>
    <property type="evidence" value="ECO:0007669"/>
    <property type="project" value="UniProtKB-KW"/>
</dbReference>
<feature type="domain" description="Glycosyltransferase 2-like" evidence="1">
    <location>
        <begin position="22"/>
        <end position="148"/>
    </location>
</feature>
<gene>
    <name evidence="2" type="ORF">AB0L16_29650</name>
</gene>
<dbReference type="EC" id="2.4.-.-" evidence="2"/>
<organism evidence="2 3">
    <name type="scientific">Streptomyces orinoci</name>
    <name type="common">Streptoverticillium orinoci</name>
    <dbReference type="NCBI Taxonomy" id="67339"/>
    <lineage>
        <taxon>Bacteria</taxon>
        <taxon>Bacillati</taxon>
        <taxon>Actinomycetota</taxon>
        <taxon>Actinomycetes</taxon>
        <taxon>Kitasatosporales</taxon>
        <taxon>Streptomycetaceae</taxon>
        <taxon>Streptomyces</taxon>
    </lineage>
</organism>
<keyword evidence="2" id="KW-0808">Transferase</keyword>
<reference evidence="2 3" key="1">
    <citation type="submission" date="2024-06" db="EMBL/GenBank/DDBJ databases">
        <title>The Natural Products Discovery Center: Release of the First 8490 Sequenced Strains for Exploring Actinobacteria Biosynthetic Diversity.</title>
        <authorList>
            <person name="Kalkreuter E."/>
            <person name="Kautsar S.A."/>
            <person name="Yang D."/>
            <person name="Bader C.D."/>
            <person name="Teijaro C.N."/>
            <person name="Fluegel L."/>
            <person name="Davis C.M."/>
            <person name="Simpson J.R."/>
            <person name="Lauterbach L."/>
            <person name="Steele A.D."/>
            <person name="Gui C."/>
            <person name="Meng S."/>
            <person name="Li G."/>
            <person name="Viehrig K."/>
            <person name="Ye F."/>
            <person name="Su P."/>
            <person name="Kiefer A.F."/>
            <person name="Nichols A."/>
            <person name="Cepeda A.J."/>
            <person name="Yan W."/>
            <person name="Fan B."/>
            <person name="Jiang Y."/>
            <person name="Adhikari A."/>
            <person name="Zheng C.-J."/>
            <person name="Schuster L."/>
            <person name="Cowan T.M."/>
            <person name="Smanski M.J."/>
            <person name="Chevrette M.G."/>
            <person name="De Carvalho L.P.S."/>
            <person name="Shen B."/>
        </authorList>
    </citation>
    <scope>NUCLEOTIDE SEQUENCE [LARGE SCALE GENOMIC DNA]</scope>
    <source>
        <strain evidence="2 3">NPDC052347</strain>
    </source>
</reference>
<dbReference type="PANTHER" id="PTHR22916">
    <property type="entry name" value="GLYCOSYLTRANSFERASE"/>
    <property type="match status" value="1"/>
</dbReference>
<dbReference type="InterPro" id="IPR029044">
    <property type="entry name" value="Nucleotide-diphossugar_trans"/>
</dbReference>
<dbReference type="CDD" id="cd00761">
    <property type="entry name" value="Glyco_tranf_GTA_type"/>
    <property type="match status" value="1"/>
</dbReference>
<evidence type="ECO:0000259" key="1">
    <source>
        <dbReference type="Pfam" id="PF00535"/>
    </source>
</evidence>